<reference evidence="10 11" key="1">
    <citation type="submission" date="2020-07" db="EMBL/GenBank/DDBJ databases">
        <title>Complete genome and description of Corynebacterium incognita strain Marseille-Q3630 sp. nov.</title>
        <authorList>
            <person name="Boxberger M."/>
        </authorList>
    </citation>
    <scope>NUCLEOTIDE SEQUENCE [LARGE SCALE GENOMIC DNA]</scope>
    <source>
        <strain evidence="10 11">Marseille-Q3630</strain>
    </source>
</reference>
<evidence type="ECO:0000256" key="1">
    <source>
        <dbReference type="ARBA" id="ARBA00009018"/>
    </source>
</evidence>
<dbReference type="PANTHER" id="PTHR10695:SF46">
    <property type="entry name" value="BIFUNCTIONAL COENZYME A SYNTHASE-RELATED"/>
    <property type="match status" value="1"/>
</dbReference>
<dbReference type="Proteomes" id="UP000515743">
    <property type="component" value="Chromosome"/>
</dbReference>
<comment type="function">
    <text evidence="8">Catalyzes the phosphorylation of the 3'-hydroxyl group of dephosphocoenzyme A to form coenzyme A.</text>
</comment>
<comment type="catalytic activity">
    <reaction evidence="8">
        <text>3'-dephospho-CoA + ATP = ADP + CoA + H(+)</text>
        <dbReference type="Rhea" id="RHEA:18245"/>
        <dbReference type="ChEBI" id="CHEBI:15378"/>
        <dbReference type="ChEBI" id="CHEBI:30616"/>
        <dbReference type="ChEBI" id="CHEBI:57287"/>
        <dbReference type="ChEBI" id="CHEBI:57328"/>
        <dbReference type="ChEBI" id="CHEBI:456216"/>
        <dbReference type="EC" id="2.7.1.24"/>
    </reaction>
</comment>
<protein>
    <recommendedName>
        <fullName evidence="8 9">Dephospho-CoA kinase</fullName>
        <ecNumber evidence="8 9">2.7.1.24</ecNumber>
    </recommendedName>
    <alternativeName>
        <fullName evidence="8">Dephosphocoenzyme A kinase</fullName>
    </alternativeName>
</protein>
<accession>A0A7G7CPG8</accession>
<dbReference type="Gene3D" id="3.40.50.300">
    <property type="entry name" value="P-loop containing nucleotide triphosphate hydrolases"/>
    <property type="match status" value="1"/>
</dbReference>
<comment type="similarity">
    <text evidence="1 8">Belongs to the CoaE family.</text>
</comment>
<dbReference type="InterPro" id="IPR001977">
    <property type="entry name" value="Depp_CoAkinase"/>
</dbReference>
<feature type="binding site" evidence="8">
    <location>
        <begin position="11"/>
        <end position="16"/>
    </location>
    <ligand>
        <name>ATP</name>
        <dbReference type="ChEBI" id="CHEBI:30616"/>
    </ligand>
</feature>
<evidence type="ECO:0000256" key="3">
    <source>
        <dbReference type="ARBA" id="ARBA00022679"/>
    </source>
</evidence>
<evidence type="ECO:0000256" key="8">
    <source>
        <dbReference type="HAMAP-Rule" id="MF_00376"/>
    </source>
</evidence>
<evidence type="ECO:0000313" key="11">
    <source>
        <dbReference type="Proteomes" id="UP000515743"/>
    </source>
</evidence>
<evidence type="ECO:0000256" key="2">
    <source>
        <dbReference type="ARBA" id="ARBA00022490"/>
    </source>
</evidence>
<evidence type="ECO:0000256" key="4">
    <source>
        <dbReference type="ARBA" id="ARBA00022741"/>
    </source>
</evidence>
<organism evidence="10 11">
    <name type="scientific">Corynebacterium incognita</name>
    <dbReference type="NCBI Taxonomy" id="2754725"/>
    <lineage>
        <taxon>Bacteria</taxon>
        <taxon>Bacillati</taxon>
        <taxon>Actinomycetota</taxon>
        <taxon>Actinomycetes</taxon>
        <taxon>Mycobacteriales</taxon>
        <taxon>Corynebacteriaceae</taxon>
        <taxon>Corynebacterium</taxon>
    </lineage>
</organism>
<gene>
    <name evidence="8" type="primary">coaE</name>
    <name evidence="10" type="ORF">H0194_10760</name>
</gene>
<keyword evidence="2 8" id="KW-0963">Cytoplasm</keyword>
<proteinExistence type="inferred from homology"/>
<keyword evidence="7 8" id="KW-0173">Coenzyme A biosynthesis</keyword>
<dbReference type="Pfam" id="PF01121">
    <property type="entry name" value="CoaE"/>
    <property type="match status" value="1"/>
</dbReference>
<dbReference type="GO" id="GO:0005524">
    <property type="term" value="F:ATP binding"/>
    <property type="evidence" value="ECO:0007669"/>
    <property type="project" value="UniProtKB-UniRule"/>
</dbReference>
<dbReference type="PROSITE" id="PS51219">
    <property type="entry name" value="DPCK"/>
    <property type="match status" value="1"/>
</dbReference>
<name>A0A7G7CPG8_9CORY</name>
<keyword evidence="5 8" id="KW-0418">Kinase</keyword>
<dbReference type="FunFam" id="3.40.50.300:FF:000991">
    <property type="entry name" value="Dephospho-CoA kinase"/>
    <property type="match status" value="1"/>
</dbReference>
<dbReference type="PANTHER" id="PTHR10695">
    <property type="entry name" value="DEPHOSPHO-COA KINASE-RELATED"/>
    <property type="match status" value="1"/>
</dbReference>
<comment type="subcellular location">
    <subcellularLocation>
        <location evidence="8">Cytoplasm</location>
    </subcellularLocation>
</comment>
<dbReference type="GO" id="GO:0005737">
    <property type="term" value="C:cytoplasm"/>
    <property type="evidence" value="ECO:0007669"/>
    <property type="project" value="UniProtKB-SubCell"/>
</dbReference>
<dbReference type="GO" id="GO:0004140">
    <property type="term" value="F:dephospho-CoA kinase activity"/>
    <property type="evidence" value="ECO:0007669"/>
    <property type="project" value="UniProtKB-UniRule"/>
</dbReference>
<dbReference type="AlphaFoldDB" id="A0A7G7CPG8"/>
<comment type="pathway">
    <text evidence="8">Cofactor biosynthesis; coenzyme A biosynthesis; CoA from (R)-pantothenate: step 5/5.</text>
</comment>
<dbReference type="NCBIfam" id="NF002879">
    <property type="entry name" value="PRK03333.1"/>
    <property type="match status" value="1"/>
</dbReference>
<dbReference type="InterPro" id="IPR027417">
    <property type="entry name" value="P-loop_NTPase"/>
</dbReference>
<dbReference type="EMBL" id="CP059404">
    <property type="protein sequence ID" value="QNE89484.1"/>
    <property type="molecule type" value="Genomic_DNA"/>
</dbReference>
<dbReference type="CDD" id="cd02022">
    <property type="entry name" value="DPCK"/>
    <property type="match status" value="1"/>
</dbReference>
<dbReference type="HAMAP" id="MF_00376">
    <property type="entry name" value="Dephospho_CoA_kinase"/>
    <property type="match status" value="1"/>
</dbReference>
<dbReference type="NCBIfam" id="TIGR00152">
    <property type="entry name" value="dephospho-CoA kinase"/>
    <property type="match status" value="1"/>
</dbReference>
<dbReference type="KEGG" id="cik:H0194_10760"/>
<dbReference type="GO" id="GO:0015937">
    <property type="term" value="P:coenzyme A biosynthetic process"/>
    <property type="evidence" value="ECO:0007669"/>
    <property type="project" value="UniProtKB-UniRule"/>
</dbReference>
<dbReference type="UniPathway" id="UPA00241">
    <property type="reaction ID" value="UER00356"/>
</dbReference>
<evidence type="ECO:0000256" key="7">
    <source>
        <dbReference type="ARBA" id="ARBA00022993"/>
    </source>
</evidence>
<evidence type="ECO:0000313" key="10">
    <source>
        <dbReference type="EMBL" id="QNE89484.1"/>
    </source>
</evidence>
<evidence type="ECO:0000256" key="6">
    <source>
        <dbReference type="ARBA" id="ARBA00022840"/>
    </source>
</evidence>
<sequence>MKKIGLSGGIGSGKSTVAKLLEERGFVVIDADKVARDIVEPGQPALAEIAAEFGEDVLAADGSLNRQALAERAFASPDRTAALNAITHPRVAEDTARRFAAAEASGAEFAVYDVPLLVDNGIHRDMDATIIVDVDPEVRVQRLVEFRGLSEDDARRRIASQISDEERLAVADYVIDNNGDVAALGPQVDEIVAKLCQ</sequence>
<evidence type="ECO:0000256" key="9">
    <source>
        <dbReference type="NCBIfam" id="TIGR00152"/>
    </source>
</evidence>
<dbReference type="EC" id="2.7.1.24" evidence="8 9"/>
<keyword evidence="6 8" id="KW-0067">ATP-binding</keyword>
<keyword evidence="3 8" id="KW-0808">Transferase</keyword>
<dbReference type="RefSeq" id="WP_185175858.1">
    <property type="nucleotide sequence ID" value="NZ_CP059404.1"/>
</dbReference>
<keyword evidence="4 8" id="KW-0547">Nucleotide-binding</keyword>
<dbReference type="SUPFAM" id="SSF52540">
    <property type="entry name" value="P-loop containing nucleoside triphosphate hydrolases"/>
    <property type="match status" value="1"/>
</dbReference>
<keyword evidence="11" id="KW-1185">Reference proteome</keyword>
<evidence type="ECO:0000256" key="5">
    <source>
        <dbReference type="ARBA" id="ARBA00022777"/>
    </source>
</evidence>